<reference evidence="5 6" key="1">
    <citation type="submission" date="2014-12" db="EMBL/GenBank/DDBJ databases">
        <title>Genome sequencing of Alteromonas marina AD001.</title>
        <authorList>
            <person name="Adrian T.G.S."/>
            <person name="Chan K.G."/>
        </authorList>
    </citation>
    <scope>NUCLEOTIDE SEQUENCE [LARGE SCALE GENOMIC DNA]</scope>
    <source>
        <strain evidence="5 6">AD001</strain>
    </source>
</reference>
<sequence length="254" mass="28618">MYALARLTPLIKRVFSISLLVNVSLFSDTATADEILRYNLGTSGNSIPYENAVDEDRAGILVEILPLIMDRADIKTEKVMLSTKRAMLAFKTGDLDFDFFSPSWLSKDEPAGDFTFSDTLIDITEYFITLPENHSRYPTVTSIYGETVGMISGYVYFDSDKFVRMDFQAENNLISALGAKRIDVIIMEEASARYWSSIHDINIALGPIHTAGKMALRLHNRHKDKLPAINRAIAELKQTGQIDRILNKYSDFSL</sequence>
<evidence type="ECO:0000259" key="4">
    <source>
        <dbReference type="Pfam" id="PF00497"/>
    </source>
</evidence>
<feature type="domain" description="Solute-binding protein family 3/N-terminal" evidence="4">
    <location>
        <begin position="40"/>
        <end position="249"/>
    </location>
</feature>
<dbReference type="PANTHER" id="PTHR35936">
    <property type="entry name" value="MEMBRANE-BOUND LYTIC MUREIN TRANSGLYCOSYLASE F"/>
    <property type="match status" value="1"/>
</dbReference>
<feature type="signal peptide" evidence="3">
    <location>
        <begin position="1"/>
        <end position="32"/>
    </location>
</feature>
<dbReference type="InterPro" id="IPR001638">
    <property type="entry name" value="Solute-binding_3/MltF_N"/>
</dbReference>
<feature type="chain" id="PRO_5002084762" evidence="3">
    <location>
        <begin position="33"/>
        <end position="254"/>
    </location>
</feature>
<evidence type="ECO:0000256" key="3">
    <source>
        <dbReference type="SAM" id="SignalP"/>
    </source>
</evidence>
<dbReference type="SUPFAM" id="SSF53850">
    <property type="entry name" value="Periplasmic binding protein-like II"/>
    <property type="match status" value="1"/>
</dbReference>
<name>A0A0B3Y7Y7_9ALTE</name>
<comment type="similarity">
    <text evidence="1">Belongs to the bacterial solute-binding protein 3 family.</text>
</comment>
<evidence type="ECO:0000313" key="6">
    <source>
        <dbReference type="Proteomes" id="UP000031197"/>
    </source>
</evidence>
<dbReference type="Proteomes" id="UP000031197">
    <property type="component" value="Unassembled WGS sequence"/>
</dbReference>
<dbReference type="OrthoDB" id="8454826at2"/>
<organism evidence="5 6">
    <name type="scientific">Alteromonas marina</name>
    <dbReference type="NCBI Taxonomy" id="203795"/>
    <lineage>
        <taxon>Bacteria</taxon>
        <taxon>Pseudomonadati</taxon>
        <taxon>Pseudomonadota</taxon>
        <taxon>Gammaproteobacteria</taxon>
        <taxon>Alteromonadales</taxon>
        <taxon>Alteromonadaceae</taxon>
        <taxon>Alteromonas/Salinimonas group</taxon>
        <taxon>Alteromonas</taxon>
    </lineage>
</organism>
<evidence type="ECO:0000256" key="2">
    <source>
        <dbReference type="ARBA" id="ARBA00022729"/>
    </source>
</evidence>
<evidence type="ECO:0000313" key="5">
    <source>
        <dbReference type="EMBL" id="KHT53343.1"/>
    </source>
</evidence>
<proteinExistence type="inferred from homology"/>
<dbReference type="EMBL" id="JWLW01000014">
    <property type="protein sequence ID" value="KHT53343.1"/>
    <property type="molecule type" value="Genomic_DNA"/>
</dbReference>
<comment type="caution">
    <text evidence="5">The sequence shown here is derived from an EMBL/GenBank/DDBJ whole genome shotgun (WGS) entry which is preliminary data.</text>
</comment>
<dbReference type="Pfam" id="PF00497">
    <property type="entry name" value="SBP_bac_3"/>
    <property type="match status" value="1"/>
</dbReference>
<keyword evidence="2 3" id="KW-0732">Signal</keyword>
<evidence type="ECO:0000256" key="1">
    <source>
        <dbReference type="ARBA" id="ARBA00010333"/>
    </source>
</evidence>
<dbReference type="Gene3D" id="3.40.190.10">
    <property type="entry name" value="Periplasmic binding protein-like II"/>
    <property type="match status" value="2"/>
</dbReference>
<keyword evidence="6" id="KW-1185">Reference proteome</keyword>
<gene>
    <name evidence="5" type="ORF">RJ41_08990</name>
</gene>
<dbReference type="AlphaFoldDB" id="A0A0B3Y7Y7"/>
<accession>A0A0B3Y7Y7</accession>
<protein>
    <submittedName>
        <fullName evidence="5">ABC transporter substrate-binding protein</fullName>
    </submittedName>
</protein>